<dbReference type="InterPro" id="IPR017853">
    <property type="entry name" value="GH"/>
</dbReference>
<protein>
    <submittedName>
        <fullName evidence="7">Glycoside hydrolase family 2 protein</fullName>
    </submittedName>
</protein>
<keyword evidence="2 7" id="KW-0378">Hydrolase</keyword>
<reference evidence="8" key="1">
    <citation type="journal article" date="2019" name="Int. J. Syst. Evol. Microbiol.">
        <title>The Global Catalogue of Microorganisms (GCM) 10K type strain sequencing project: providing services to taxonomists for standard genome sequencing and annotation.</title>
        <authorList>
            <consortium name="The Broad Institute Genomics Platform"/>
            <consortium name="The Broad Institute Genome Sequencing Center for Infectious Disease"/>
            <person name="Wu L."/>
            <person name="Ma J."/>
        </authorList>
    </citation>
    <scope>NUCLEOTIDE SEQUENCE [LARGE SCALE GENOMIC DNA]</scope>
    <source>
        <strain evidence="8">CCUG 59189</strain>
    </source>
</reference>
<comment type="caution">
    <text evidence="7">The sequence shown here is derived from an EMBL/GenBank/DDBJ whole genome shotgun (WGS) entry which is preliminary data.</text>
</comment>
<proteinExistence type="inferred from homology"/>
<feature type="domain" description="Glycoside hydrolase family 2 catalytic" evidence="5">
    <location>
        <begin position="300"/>
        <end position="479"/>
    </location>
</feature>
<dbReference type="InterPro" id="IPR006102">
    <property type="entry name" value="Ig-like_GH2"/>
</dbReference>
<dbReference type="Pfam" id="PF00703">
    <property type="entry name" value="Glyco_hydro_2"/>
    <property type="match status" value="1"/>
</dbReference>
<comment type="similarity">
    <text evidence="1">Belongs to the glycosyl hydrolase 2 family.</text>
</comment>
<dbReference type="RefSeq" id="WP_379318892.1">
    <property type="nucleotide sequence ID" value="NZ_JBHTLM010000005.1"/>
</dbReference>
<keyword evidence="8" id="KW-1185">Reference proteome</keyword>
<organism evidence="7 8">
    <name type="scientific">Paenibacillus puldeungensis</name>
    <dbReference type="NCBI Taxonomy" id="696536"/>
    <lineage>
        <taxon>Bacteria</taxon>
        <taxon>Bacillati</taxon>
        <taxon>Bacillota</taxon>
        <taxon>Bacilli</taxon>
        <taxon>Bacillales</taxon>
        <taxon>Paenibacillaceae</taxon>
        <taxon>Paenibacillus</taxon>
    </lineage>
</organism>
<name>A0ABW3RW36_9BACL</name>
<dbReference type="Pfam" id="PF02837">
    <property type="entry name" value="Glyco_hydro_2_N"/>
    <property type="match status" value="1"/>
</dbReference>
<dbReference type="PANTHER" id="PTHR42732:SF2">
    <property type="entry name" value="BETA-MANNOSIDASE"/>
    <property type="match status" value="1"/>
</dbReference>
<evidence type="ECO:0000259" key="6">
    <source>
        <dbReference type="Pfam" id="PF02837"/>
    </source>
</evidence>
<keyword evidence="3" id="KW-0326">Glycosidase</keyword>
<sequence length="598" mass="68833">MDDERKTWMTQWSDEVDPERVLPEYPRPQMVRSEWLNLNGWWDYAILPQGADRMGENDGRILVPFPVESVLSGVKKPLMPDQRLWYRRSFRLPDSWREGNVLLHFGAVDWKAEIWVNGQAAGKHTGGYYPFSFDITSLLIDGDNEITVAVWDPTDRYGQERGKQTLKPGGLFYTAVSGIWQTVWIEPVPQAYIQSHRLTPDLDNQSLSVGINVAGGEGAEWRFEAIVFEKESIIVSGISAVDEPLTLSIPEPRLWSPDSPFLYDLTVRLLDRDNRIVDEIGSYFGMRKFSIGTDREGTKRLLLNNEPLFQHGILDQGYWPDGLYTAPTDEALEFDIRMTKKLGFNMTRKHIKVEPARWYYHCDRHGLIVWQDMVNGGGTWNHLHHLVYPNLVIGGVRVNDRPRKALGRHESQNRDNYRKELREMIDALYNVPSIGMWVPFNEAWGQFNAAEIAEWVSRYDPTRVVDHASGWHDQGYGDIKSVHIYFRKLAMPRRIGDRAVVISEYGGYGLVEKGHEWREGKAFGYKIFKSRDELTAAYTSLIRNQLKPLIAKGVSAAVYTQLTDVETEINGILSYDREVVKMDAELLYSLHKELITHN</sequence>
<accession>A0ABW3RW36</accession>
<dbReference type="GO" id="GO:0016787">
    <property type="term" value="F:hydrolase activity"/>
    <property type="evidence" value="ECO:0007669"/>
    <property type="project" value="UniProtKB-KW"/>
</dbReference>
<evidence type="ECO:0000256" key="3">
    <source>
        <dbReference type="ARBA" id="ARBA00023295"/>
    </source>
</evidence>
<dbReference type="Proteomes" id="UP001597262">
    <property type="component" value="Unassembled WGS sequence"/>
</dbReference>
<dbReference type="Gene3D" id="2.60.120.260">
    <property type="entry name" value="Galactose-binding domain-like"/>
    <property type="match status" value="1"/>
</dbReference>
<feature type="domain" description="Glycosyl hydrolases family 2 sugar binding" evidence="6">
    <location>
        <begin position="83"/>
        <end position="152"/>
    </location>
</feature>
<dbReference type="PANTHER" id="PTHR42732">
    <property type="entry name" value="BETA-GALACTOSIDASE"/>
    <property type="match status" value="1"/>
</dbReference>
<dbReference type="Gene3D" id="3.20.20.80">
    <property type="entry name" value="Glycosidases"/>
    <property type="match status" value="1"/>
</dbReference>
<dbReference type="InterPro" id="IPR006104">
    <property type="entry name" value="Glyco_hydro_2_N"/>
</dbReference>
<dbReference type="InterPro" id="IPR036156">
    <property type="entry name" value="Beta-gal/glucu_dom_sf"/>
</dbReference>
<evidence type="ECO:0000256" key="2">
    <source>
        <dbReference type="ARBA" id="ARBA00022801"/>
    </source>
</evidence>
<dbReference type="InterPro" id="IPR006103">
    <property type="entry name" value="Glyco_hydro_2_cat"/>
</dbReference>
<dbReference type="Gene3D" id="2.60.40.10">
    <property type="entry name" value="Immunoglobulins"/>
    <property type="match status" value="1"/>
</dbReference>
<dbReference type="EMBL" id="JBHTLM010000005">
    <property type="protein sequence ID" value="MFD1176472.1"/>
    <property type="molecule type" value="Genomic_DNA"/>
</dbReference>
<evidence type="ECO:0000256" key="1">
    <source>
        <dbReference type="ARBA" id="ARBA00007401"/>
    </source>
</evidence>
<dbReference type="InterPro" id="IPR051913">
    <property type="entry name" value="GH2_Domain-Containing"/>
</dbReference>
<evidence type="ECO:0000313" key="8">
    <source>
        <dbReference type="Proteomes" id="UP001597262"/>
    </source>
</evidence>
<evidence type="ECO:0000313" key="7">
    <source>
        <dbReference type="EMBL" id="MFD1176472.1"/>
    </source>
</evidence>
<gene>
    <name evidence="7" type="ORF">ACFQ3W_09185</name>
</gene>
<dbReference type="SUPFAM" id="SSF49785">
    <property type="entry name" value="Galactose-binding domain-like"/>
    <property type="match status" value="1"/>
</dbReference>
<feature type="domain" description="Glycoside hydrolase family 2 immunoglobulin-like beta-sandwich" evidence="4">
    <location>
        <begin position="191"/>
        <end position="287"/>
    </location>
</feature>
<evidence type="ECO:0000259" key="5">
    <source>
        <dbReference type="Pfam" id="PF02836"/>
    </source>
</evidence>
<dbReference type="InterPro" id="IPR008979">
    <property type="entry name" value="Galactose-bd-like_sf"/>
</dbReference>
<dbReference type="SUPFAM" id="SSF51445">
    <property type="entry name" value="(Trans)glycosidases"/>
    <property type="match status" value="1"/>
</dbReference>
<evidence type="ECO:0000259" key="4">
    <source>
        <dbReference type="Pfam" id="PF00703"/>
    </source>
</evidence>
<dbReference type="InterPro" id="IPR013783">
    <property type="entry name" value="Ig-like_fold"/>
</dbReference>
<dbReference type="SUPFAM" id="SSF49303">
    <property type="entry name" value="beta-Galactosidase/glucuronidase domain"/>
    <property type="match status" value="1"/>
</dbReference>
<dbReference type="Pfam" id="PF02836">
    <property type="entry name" value="Glyco_hydro_2_C"/>
    <property type="match status" value="1"/>
</dbReference>